<evidence type="ECO:0000313" key="2">
    <source>
        <dbReference type="Proteomes" id="UP000177025"/>
    </source>
</evidence>
<sequence length="122" mass="13394">MLHIIWKDGRAGNDEIYYKRNLTGNPAVYEVPGYVSGIAFSVKPTLFTDGLSIEFSRPLAAPFWITLQDVLGRPIIRYESGPVSAGVQLCGNRIATLPAGVYILTMESQGKTIGYCKIVKVK</sequence>
<protein>
    <recommendedName>
        <fullName evidence="3">Secretion system C-terminal sorting domain-containing protein</fullName>
    </recommendedName>
</protein>
<gene>
    <name evidence="1" type="ORF">A2Y85_01015</name>
</gene>
<dbReference type="AlphaFoldDB" id="A0A1F4UAL1"/>
<dbReference type="Proteomes" id="UP000177025">
    <property type="component" value="Unassembled WGS sequence"/>
</dbReference>
<reference evidence="1 2" key="1">
    <citation type="journal article" date="2016" name="Nat. Commun.">
        <title>Thousands of microbial genomes shed light on interconnected biogeochemical processes in an aquifer system.</title>
        <authorList>
            <person name="Anantharaman K."/>
            <person name="Brown C.T."/>
            <person name="Hug L.A."/>
            <person name="Sharon I."/>
            <person name="Castelle C.J."/>
            <person name="Probst A.J."/>
            <person name="Thomas B.C."/>
            <person name="Singh A."/>
            <person name="Wilkins M.J."/>
            <person name="Karaoz U."/>
            <person name="Brodie E.L."/>
            <person name="Williams K.H."/>
            <person name="Hubbard S.S."/>
            <person name="Banfield J.F."/>
        </authorList>
    </citation>
    <scope>NUCLEOTIDE SEQUENCE [LARGE SCALE GENOMIC DNA]</scope>
</reference>
<dbReference type="EMBL" id="MEUM01000090">
    <property type="protein sequence ID" value="OGC41899.1"/>
    <property type="molecule type" value="Genomic_DNA"/>
</dbReference>
<accession>A0A1F4UAL1</accession>
<evidence type="ECO:0008006" key="3">
    <source>
        <dbReference type="Google" id="ProtNLM"/>
    </source>
</evidence>
<comment type="caution">
    <text evidence="1">The sequence shown here is derived from an EMBL/GenBank/DDBJ whole genome shotgun (WGS) entry which is preliminary data.</text>
</comment>
<name>A0A1F4UAL1_UNCW3</name>
<evidence type="ECO:0000313" key="1">
    <source>
        <dbReference type="EMBL" id="OGC41899.1"/>
    </source>
</evidence>
<proteinExistence type="predicted"/>
<organism evidence="1 2">
    <name type="scientific">candidate division WOR-3 bacterium RBG_13_43_14</name>
    <dbReference type="NCBI Taxonomy" id="1802590"/>
    <lineage>
        <taxon>Bacteria</taxon>
        <taxon>Bacteria division WOR-3</taxon>
    </lineage>
</organism>